<organism evidence="1 2">
    <name type="scientific">Phytophthora fragariae</name>
    <dbReference type="NCBI Taxonomy" id="53985"/>
    <lineage>
        <taxon>Eukaryota</taxon>
        <taxon>Sar</taxon>
        <taxon>Stramenopiles</taxon>
        <taxon>Oomycota</taxon>
        <taxon>Peronosporomycetes</taxon>
        <taxon>Peronosporales</taxon>
        <taxon>Peronosporaceae</taxon>
        <taxon>Phytophthora</taxon>
    </lineage>
</organism>
<feature type="non-terminal residue" evidence="1">
    <location>
        <position position="1"/>
    </location>
</feature>
<dbReference type="AlphaFoldDB" id="A0A6A3GWC1"/>
<dbReference type="EMBL" id="QXFW01005660">
    <property type="protein sequence ID" value="KAE8961351.1"/>
    <property type="molecule type" value="Genomic_DNA"/>
</dbReference>
<gene>
    <name evidence="1" type="ORF">PF011_g29783</name>
</gene>
<accession>A0A6A3GWC1</accession>
<sequence>WTLPKMTYNFPEQRLGYAIYSNWGKIQCKFVIFTMVLLQTTIPQLGTDYTFKFKWIHKQ</sequence>
<dbReference type="Proteomes" id="UP000460718">
    <property type="component" value="Unassembled WGS sequence"/>
</dbReference>
<reference evidence="1 2" key="1">
    <citation type="submission" date="2018-09" db="EMBL/GenBank/DDBJ databases">
        <title>Genomic investigation of the strawberry pathogen Phytophthora fragariae indicates pathogenicity is determined by transcriptional variation in three key races.</title>
        <authorList>
            <person name="Adams T.M."/>
            <person name="Armitage A.D."/>
            <person name="Sobczyk M.K."/>
            <person name="Bates H.J."/>
            <person name="Dunwell J.M."/>
            <person name="Nellist C.F."/>
            <person name="Harrison R.J."/>
        </authorList>
    </citation>
    <scope>NUCLEOTIDE SEQUENCE [LARGE SCALE GENOMIC DNA]</scope>
    <source>
        <strain evidence="1 2">SCRP245</strain>
    </source>
</reference>
<proteinExistence type="predicted"/>
<comment type="caution">
    <text evidence="1">The sequence shown here is derived from an EMBL/GenBank/DDBJ whole genome shotgun (WGS) entry which is preliminary data.</text>
</comment>
<evidence type="ECO:0000313" key="2">
    <source>
        <dbReference type="Proteomes" id="UP000460718"/>
    </source>
</evidence>
<name>A0A6A3GWC1_9STRA</name>
<evidence type="ECO:0000313" key="1">
    <source>
        <dbReference type="EMBL" id="KAE8961351.1"/>
    </source>
</evidence>
<protein>
    <submittedName>
        <fullName evidence="1">Uncharacterized protein</fullName>
    </submittedName>
</protein>